<dbReference type="STRING" id="572480.Arnit_2834"/>
<dbReference type="SUPFAM" id="SSF52540">
    <property type="entry name" value="P-loop containing nucleoside triphosphate hydrolases"/>
    <property type="match status" value="1"/>
</dbReference>
<gene>
    <name evidence="5" type="ordered locus">Arnit_2834</name>
</gene>
<dbReference type="InterPro" id="IPR005790">
    <property type="entry name" value="DNA_polIII_delta"/>
</dbReference>
<sequence>MYKKEFDGLLRANKEFCAYMFYGQSDYLVEKYANLVATSVAAGEEIEKVYFDDFDFKYVKNKLLQSSLFASRNILLIKLNKKLNKNETTELIEACNINKDSKVIFACMGDGDFKTMGGYFTTKNNSVSVRMFTPYPGEAIQILETEARALGLKYEVSALNHLYFMHRSDLNLSVNDLKKLAILNEESISSKLVEIHCFGIGSVSLEDFLFNLLSGQLVKRDLHFLLEEGMNEINLLTQIGAFLHQLFMISSYSRTIGTPNPKEILGYIPPQNIWEKKTKLAIKIKPELFLELFNFLNDLELDLKSSKIPDHNAYIQASLRKFSDKLR</sequence>
<dbReference type="Gene3D" id="3.40.50.300">
    <property type="entry name" value="P-loop containing nucleotide triphosphate hydrolases"/>
    <property type="match status" value="1"/>
</dbReference>
<dbReference type="GO" id="GO:0003887">
    <property type="term" value="F:DNA-directed DNA polymerase activity"/>
    <property type="evidence" value="ECO:0007669"/>
    <property type="project" value="UniProtKB-KW"/>
</dbReference>
<evidence type="ECO:0000256" key="4">
    <source>
        <dbReference type="ARBA" id="ARBA00022932"/>
    </source>
</evidence>
<dbReference type="HOGENOM" id="CLU_073022_0_0_7"/>
<accession>D5V762</accession>
<dbReference type="GO" id="GO:0003677">
    <property type="term" value="F:DNA binding"/>
    <property type="evidence" value="ECO:0007669"/>
    <property type="project" value="InterPro"/>
</dbReference>
<evidence type="ECO:0000313" key="6">
    <source>
        <dbReference type="Proteomes" id="UP000000939"/>
    </source>
</evidence>
<keyword evidence="2" id="KW-0548">Nucleotidyltransferase</keyword>
<organism evidence="5 6">
    <name type="scientific">Arcobacter nitrofigilis (strain ATCC 33309 / DSM 7299 / CCUG 15893 / LMG 7604 / NCTC 12251 / CI)</name>
    <name type="common">Campylobacter nitrofigilis</name>
    <dbReference type="NCBI Taxonomy" id="572480"/>
    <lineage>
        <taxon>Bacteria</taxon>
        <taxon>Pseudomonadati</taxon>
        <taxon>Campylobacterota</taxon>
        <taxon>Epsilonproteobacteria</taxon>
        <taxon>Campylobacterales</taxon>
        <taxon>Arcobacteraceae</taxon>
        <taxon>Arcobacter</taxon>
    </lineage>
</organism>
<dbReference type="InterPro" id="IPR027417">
    <property type="entry name" value="P-loop_NTPase"/>
</dbReference>
<dbReference type="eggNOG" id="COG1466">
    <property type="taxonomic scope" value="Bacteria"/>
</dbReference>
<evidence type="ECO:0000313" key="5">
    <source>
        <dbReference type="EMBL" id="ADG94482.1"/>
    </source>
</evidence>
<dbReference type="RefSeq" id="WP_013136627.1">
    <property type="nucleotide sequence ID" value="NC_014166.1"/>
</dbReference>
<dbReference type="EMBL" id="CP001999">
    <property type="protein sequence ID" value="ADG94482.1"/>
    <property type="molecule type" value="Genomic_DNA"/>
</dbReference>
<name>D5V762_ARCNC</name>
<evidence type="ECO:0000256" key="1">
    <source>
        <dbReference type="ARBA" id="ARBA00022679"/>
    </source>
</evidence>
<keyword evidence="1" id="KW-0808">Transferase</keyword>
<dbReference type="OrthoDB" id="5329738at2"/>
<keyword evidence="3" id="KW-0235">DNA replication</keyword>
<evidence type="ECO:0000256" key="3">
    <source>
        <dbReference type="ARBA" id="ARBA00022705"/>
    </source>
</evidence>
<keyword evidence="4" id="KW-0239">DNA-directed DNA polymerase</keyword>
<keyword evidence="6" id="KW-1185">Reference proteome</keyword>
<dbReference type="AlphaFoldDB" id="D5V762"/>
<dbReference type="NCBIfam" id="TIGR01128">
    <property type="entry name" value="holA"/>
    <property type="match status" value="1"/>
</dbReference>
<dbReference type="GO" id="GO:0009360">
    <property type="term" value="C:DNA polymerase III complex"/>
    <property type="evidence" value="ECO:0007669"/>
    <property type="project" value="TreeGrafter"/>
</dbReference>
<dbReference type="KEGG" id="ant:Arnit_2834"/>
<dbReference type="PANTHER" id="PTHR34388:SF1">
    <property type="entry name" value="DNA POLYMERASE III SUBUNIT DELTA"/>
    <property type="match status" value="1"/>
</dbReference>
<evidence type="ECO:0000256" key="2">
    <source>
        <dbReference type="ARBA" id="ARBA00022695"/>
    </source>
</evidence>
<protein>
    <submittedName>
        <fullName evidence="5">DNA polymerase III delta</fullName>
    </submittedName>
</protein>
<dbReference type="NCBIfam" id="NF006300">
    <property type="entry name" value="PRK08487.1-3"/>
    <property type="match status" value="1"/>
</dbReference>
<dbReference type="PANTHER" id="PTHR34388">
    <property type="entry name" value="DNA POLYMERASE III SUBUNIT DELTA"/>
    <property type="match status" value="1"/>
</dbReference>
<dbReference type="Proteomes" id="UP000000939">
    <property type="component" value="Chromosome"/>
</dbReference>
<dbReference type="GO" id="GO:0006261">
    <property type="term" value="P:DNA-templated DNA replication"/>
    <property type="evidence" value="ECO:0007669"/>
    <property type="project" value="TreeGrafter"/>
</dbReference>
<proteinExistence type="predicted"/>
<reference evidence="5 6" key="1">
    <citation type="journal article" date="2010" name="Stand. Genomic Sci.">
        <title>Complete genome sequence of Arcobacter nitrofigilis type strain (CI).</title>
        <authorList>
            <person name="Pati A."/>
            <person name="Gronow S."/>
            <person name="Lapidus A."/>
            <person name="Copeland A."/>
            <person name="Glavina Del Rio T."/>
            <person name="Nolan M."/>
            <person name="Lucas S."/>
            <person name="Tice H."/>
            <person name="Cheng J.F."/>
            <person name="Han C."/>
            <person name="Chertkov O."/>
            <person name="Bruce D."/>
            <person name="Tapia R."/>
            <person name="Goodwin L."/>
            <person name="Pitluck S."/>
            <person name="Liolios K."/>
            <person name="Ivanova N."/>
            <person name="Mavromatis K."/>
            <person name="Chen A."/>
            <person name="Palaniappan K."/>
            <person name="Land M."/>
            <person name="Hauser L."/>
            <person name="Chang Y.J."/>
            <person name="Jeffries C.D."/>
            <person name="Detter J.C."/>
            <person name="Rohde M."/>
            <person name="Goker M."/>
            <person name="Bristow J."/>
            <person name="Eisen J.A."/>
            <person name="Markowitz V."/>
            <person name="Hugenholtz P."/>
            <person name="Klenk H.P."/>
            <person name="Kyrpides N.C."/>
        </authorList>
    </citation>
    <scope>NUCLEOTIDE SEQUENCE [LARGE SCALE GENOMIC DNA]</scope>
    <source>
        <strain evidence="6">ATCC 33309 / DSM 7299 / CCUG 15893 / LMG 7604 / NCTC 12251 / CI</strain>
    </source>
</reference>